<comment type="similarity">
    <text evidence="1 3">Belongs to the enoyl-CoA hydratase/isomerase family.</text>
</comment>
<proteinExistence type="inferred from homology"/>
<dbReference type="EC" id="4.2.1.17" evidence="4"/>
<dbReference type="Gene3D" id="3.90.226.10">
    <property type="entry name" value="2-enoyl-CoA Hydratase, Chain A, domain 1"/>
    <property type="match status" value="1"/>
</dbReference>
<dbReference type="PATRIC" id="fig|471514.4.peg.4180"/>
<dbReference type="EMBL" id="LJCO01000030">
    <property type="protein sequence ID" value="KPV44559.1"/>
    <property type="molecule type" value="Genomic_DNA"/>
</dbReference>
<evidence type="ECO:0000313" key="5">
    <source>
        <dbReference type="Proteomes" id="UP000050482"/>
    </source>
</evidence>
<dbReference type="PANTHER" id="PTHR11941:SF54">
    <property type="entry name" value="ENOYL-COA HYDRATASE, MITOCHONDRIAL"/>
    <property type="match status" value="1"/>
</dbReference>
<dbReference type="GO" id="GO:0004300">
    <property type="term" value="F:enoyl-CoA hydratase activity"/>
    <property type="evidence" value="ECO:0007669"/>
    <property type="project" value="UniProtKB-EC"/>
</dbReference>
<dbReference type="PANTHER" id="PTHR11941">
    <property type="entry name" value="ENOYL-COA HYDRATASE-RELATED"/>
    <property type="match status" value="1"/>
</dbReference>
<dbReference type="AlphaFoldDB" id="A0A0P9CXR6"/>
<dbReference type="CDD" id="cd06558">
    <property type="entry name" value="crotonase-like"/>
    <property type="match status" value="1"/>
</dbReference>
<gene>
    <name evidence="4" type="ORF">AN477_06030</name>
</gene>
<dbReference type="RefSeq" id="WP_054968273.1">
    <property type="nucleotide sequence ID" value="NZ_LJCO01000030.1"/>
</dbReference>
<evidence type="ECO:0000313" key="4">
    <source>
        <dbReference type="EMBL" id="KPV44559.1"/>
    </source>
</evidence>
<dbReference type="STRING" id="471514.AN477_06030"/>
<dbReference type="GO" id="GO:0006635">
    <property type="term" value="P:fatty acid beta-oxidation"/>
    <property type="evidence" value="ECO:0007669"/>
    <property type="project" value="TreeGrafter"/>
</dbReference>
<comment type="caution">
    <text evidence="4">The sequence shown here is derived from an EMBL/GenBank/DDBJ whole genome shotgun (WGS) entry which is preliminary data.</text>
</comment>
<dbReference type="InterPro" id="IPR029045">
    <property type="entry name" value="ClpP/crotonase-like_dom_sf"/>
</dbReference>
<sequence>MSLRYIHTEINESVALVRIERHEVLNALNLHLMNELVGELARLDADDSVRCMVVTGGPKAFAAGADILEMADATVVEMKQRNQFQVWDRLRQVRKPVIAAVNGFALGGGCELAMACDMIVAGEDAKFGQPEVKLGVMPGAGGTQRLTRLIGKNRALEMLLTGRPISADDALNMGLVNRVVPAETCVQEALSLAYEIAKQAPIAVQMIKEAANKALDVDLQTGMELERNAFYLLFATEDRSEGMKAFLDKRKPVFRGR</sequence>
<dbReference type="InterPro" id="IPR018376">
    <property type="entry name" value="Enoyl-CoA_hyd/isom_CS"/>
</dbReference>
<evidence type="ECO:0000256" key="3">
    <source>
        <dbReference type="RuleBase" id="RU003707"/>
    </source>
</evidence>
<name>A0A0P9CXR6_9BACL</name>
<dbReference type="Pfam" id="PF00378">
    <property type="entry name" value="ECH_1"/>
    <property type="match status" value="1"/>
</dbReference>
<dbReference type="InterPro" id="IPR001753">
    <property type="entry name" value="Enoyl-CoA_hydra/iso"/>
</dbReference>
<dbReference type="PROSITE" id="PS00166">
    <property type="entry name" value="ENOYL_COA_HYDRATASE"/>
    <property type="match status" value="1"/>
</dbReference>
<dbReference type="FunFam" id="1.10.12.10:FF:000001">
    <property type="entry name" value="Probable enoyl-CoA hydratase, mitochondrial"/>
    <property type="match status" value="1"/>
</dbReference>
<reference evidence="4 5" key="1">
    <citation type="submission" date="2015-09" db="EMBL/GenBank/DDBJ databases">
        <title>Draft genome sequence of Alicyclobacillus ferrooxydans DSM 22381.</title>
        <authorList>
            <person name="Hemp J."/>
        </authorList>
    </citation>
    <scope>NUCLEOTIDE SEQUENCE [LARGE SCALE GENOMIC DNA]</scope>
    <source>
        <strain evidence="4 5">TC-34</strain>
    </source>
</reference>
<accession>A0A0P9CXR6</accession>
<dbReference type="InterPro" id="IPR014748">
    <property type="entry name" value="Enoyl-CoA_hydra_C"/>
</dbReference>
<dbReference type="FunFam" id="3.90.226.10:FF:000009">
    <property type="entry name" value="Carnitinyl-CoA dehydratase"/>
    <property type="match status" value="1"/>
</dbReference>
<evidence type="ECO:0000256" key="2">
    <source>
        <dbReference type="ARBA" id="ARBA00023239"/>
    </source>
</evidence>
<organism evidence="4 5">
    <name type="scientific">Alicyclobacillus ferrooxydans</name>
    <dbReference type="NCBI Taxonomy" id="471514"/>
    <lineage>
        <taxon>Bacteria</taxon>
        <taxon>Bacillati</taxon>
        <taxon>Bacillota</taxon>
        <taxon>Bacilli</taxon>
        <taxon>Bacillales</taxon>
        <taxon>Alicyclobacillaceae</taxon>
        <taxon>Alicyclobacillus</taxon>
    </lineage>
</organism>
<dbReference type="Gene3D" id="1.10.12.10">
    <property type="entry name" value="Lyase 2-enoyl-coa Hydratase, Chain A, domain 2"/>
    <property type="match status" value="1"/>
</dbReference>
<protein>
    <submittedName>
        <fullName evidence="4">Enoyl-CoA hydratase</fullName>
        <ecNumber evidence="4">4.2.1.17</ecNumber>
    </submittedName>
</protein>
<keyword evidence="2 4" id="KW-0456">Lyase</keyword>
<keyword evidence="5" id="KW-1185">Reference proteome</keyword>
<dbReference type="SUPFAM" id="SSF52096">
    <property type="entry name" value="ClpP/crotonase"/>
    <property type="match status" value="1"/>
</dbReference>
<dbReference type="Proteomes" id="UP000050482">
    <property type="component" value="Unassembled WGS sequence"/>
</dbReference>
<evidence type="ECO:0000256" key="1">
    <source>
        <dbReference type="ARBA" id="ARBA00005254"/>
    </source>
</evidence>